<evidence type="ECO:0000256" key="2">
    <source>
        <dbReference type="SAM" id="SignalP"/>
    </source>
</evidence>
<keyword evidence="4" id="KW-1185">Reference proteome</keyword>
<feature type="compositionally biased region" description="Low complexity" evidence="1">
    <location>
        <begin position="260"/>
        <end position="278"/>
    </location>
</feature>
<dbReference type="EMBL" id="MU853223">
    <property type="protein sequence ID" value="KAK4129613.1"/>
    <property type="molecule type" value="Genomic_DNA"/>
</dbReference>
<comment type="caution">
    <text evidence="3">The sequence shown here is derived from an EMBL/GenBank/DDBJ whole genome shotgun (WGS) entry which is preliminary data.</text>
</comment>
<proteinExistence type="predicted"/>
<name>A0AAN6UAS6_9PEZI</name>
<feature type="compositionally biased region" description="Polar residues" evidence="1">
    <location>
        <begin position="149"/>
        <end position="164"/>
    </location>
</feature>
<evidence type="ECO:0000313" key="3">
    <source>
        <dbReference type="EMBL" id="KAK4129613.1"/>
    </source>
</evidence>
<sequence length="389" mass="37118">MRAYVPSLALVLGAVSLAEAAVFDRRQQVPTSSVNLADGFISMFNRLGAAQTVTETLRQIITVGAGGDVGAGINATAAVTVTVTAAASTVTVCPGQANGAVDWVSSDGSASATPGGAAGSAAPPALVIPSGGIGVIVVSVPEAARKTSLVGNQPATSQSTGPQLTASETVVSQSTASQTSASETAASGSTASGTIASDSVVSQSADASSSLAPLPTQGEANLPELVTPPGFSATLSVTSLAPLPGAANPSSDPIAGAPVSDSSTAIPTSSSTTSLNTSSATTLATASAAISDTTIGPLPGLASSLSDTLSISTTGNGPAAIPTSNPAGAFGGSAGLIPIASAADPPATPTTPGVANGAGIFPTINVSGLTLSSQLNLGNLAQRTSTARL</sequence>
<feature type="region of interest" description="Disordered" evidence="1">
    <location>
        <begin position="147"/>
        <end position="193"/>
    </location>
</feature>
<feature type="region of interest" description="Disordered" evidence="1">
    <location>
        <begin position="248"/>
        <end position="278"/>
    </location>
</feature>
<dbReference type="GeneID" id="87832738"/>
<protein>
    <submittedName>
        <fullName evidence="3">Uncharacterized protein</fullName>
    </submittedName>
</protein>
<dbReference type="AlphaFoldDB" id="A0AAN6UAS6"/>
<feature type="signal peptide" evidence="2">
    <location>
        <begin position="1"/>
        <end position="20"/>
    </location>
</feature>
<keyword evidence="2" id="KW-0732">Signal</keyword>
<evidence type="ECO:0000256" key="1">
    <source>
        <dbReference type="SAM" id="MobiDB-lite"/>
    </source>
</evidence>
<feature type="chain" id="PRO_5042993033" evidence="2">
    <location>
        <begin position="21"/>
        <end position="389"/>
    </location>
</feature>
<gene>
    <name evidence="3" type="ORF">N657DRAFT_677208</name>
</gene>
<reference evidence="3" key="2">
    <citation type="submission" date="2023-05" db="EMBL/GenBank/DDBJ databases">
        <authorList>
            <consortium name="Lawrence Berkeley National Laboratory"/>
            <person name="Steindorff A."/>
            <person name="Hensen N."/>
            <person name="Bonometti L."/>
            <person name="Westerberg I."/>
            <person name="Brannstrom I.O."/>
            <person name="Guillou S."/>
            <person name="Cros-Aarteil S."/>
            <person name="Calhoun S."/>
            <person name="Haridas S."/>
            <person name="Kuo A."/>
            <person name="Mondo S."/>
            <person name="Pangilinan J."/>
            <person name="Riley R."/>
            <person name="Labutti K."/>
            <person name="Andreopoulos B."/>
            <person name="Lipzen A."/>
            <person name="Chen C."/>
            <person name="Yanf M."/>
            <person name="Daum C."/>
            <person name="Ng V."/>
            <person name="Clum A."/>
            <person name="Ohm R."/>
            <person name="Martin F."/>
            <person name="Silar P."/>
            <person name="Natvig D."/>
            <person name="Lalanne C."/>
            <person name="Gautier V."/>
            <person name="Ament-Velasquez S.L."/>
            <person name="Kruys A."/>
            <person name="Hutchinson M.I."/>
            <person name="Powell A.J."/>
            <person name="Barry K."/>
            <person name="Miller A.N."/>
            <person name="Grigoriev I.V."/>
            <person name="Debuchy R."/>
            <person name="Gladieux P."/>
            <person name="Thoren M.H."/>
            <person name="Johannesson H."/>
        </authorList>
    </citation>
    <scope>NUCLEOTIDE SEQUENCE</scope>
    <source>
        <strain evidence="3">CBS 731.68</strain>
    </source>
</reference>
<reference evidence="3" key="1">
    <citation type="journal article" date="2023" name="Mol. Phylogenet. Evol.">
        <title>Genome-scale phylogeny and comparative genomics of the fungal order Sordariales.</title>
        <authorList>
            <person name="Hensen N."/>
            <person name="Bonometti L."/>
            <person name="Westerberg I."/>
            <person name="Brannstrom I.O."/>
            <person name="Guillou S."/>
            <person name="Cros-Aarteil S."/>
            <person name="Calhoun S."/>
            <person name="Haridas S."/>
            <person name="Kuo A."/>
            <person name="Mondo S."/>
            <person name="Pangilinan J."/>
            <person name="Riley R."/>
            <person name="LaButti K."/>
            <person name="Andreopoulos B."/>
            <person name="Lipzen A."/>
            <person name="Chen C."/>
            <person name="Yan M."/>
            <person name="Daum C."/>
            <person name="Ng V."/>
            <person name="Clum A."/>
            <person name="Steindorff A."/>
            <person name="Ohm R.A."/>
            <person name="Martin F."/>
            <person name="Silar P."/>
            <person name="Natvig D.O."/>
            <person name="Lalanne C."/>
            <person name="Gautier V."/>
            <person name="Ament-Velasquez S.L."/>
            <person name="Kruys A."/>
            <person name="Hutchinson M.I."/>
            <person name="Powell A.J."/>
            <person name="Barry K."/>
            <person name="Miller A.N."/>
            <person name="Grigoriev I.V."/>
            <person name="Debuchy R."/>
            <person name="Gladieux P."/>
            <person name="Hiltunen Thoren M."/>
            <person name="Johannesson H."/>
        </authorList>
    </citation>
    <scope>NUCLEOTIDE SEQUENCE</scope>
    <source>
        <strain evidence="3">CBS 731.68</strain>
    </source>
</reference>
<organism evidence="3 4">
    <name type="scientific">Parathielavia appendiculata</name>
    <dbReference type="NCBI Taxonomy" id="2587402"/>
    <lineage>
        <taxon>Eukaryota</taxon>
        <taxon>Fungi</taxon>
        <taxon>Dikarya</taxon>
        <taxon>Ascomycota</taxon>
        <taxon>Pezizomycotina</taxon>
        <taxon>Sordariomycetes</taxon>
        <taxon>Sordariomycetidae</taxon>
        <taxon>Sordariales</taxon>
        <taxon>Chaetomiaceae</taxon>
        <taxon>Parathielavia</taxon>
    </lineage>
</organism>
<accession>A0AAN6UAS6</accession>
<dbReference type="Proteomes" id="UP001302602">
    <property type="component" value="Unassembled WGS sequence"/>
</dbReference>
<evidence type="ECO:0000313" key="4">
    <source>
        <dbReference type="Proteomes" id="UP001302602"/>
    </source>
</evidence>
<feature type="region of interest" description="Disordered" evidence="1">
    <location>
        <begin position="208"/>
        <end position="227"/>
    </location>
</feature>
<dbReference type="RefSeq" id="XP_062653384.1">
    <property type="nucleotide sequence ID" value="XM_062795970.1"/>
</dbReference>
<feature type="compositionally biased region" description="Low complexity" evidence="1">
    <location>
        <begin position="165"/>
        <end position="193"/>
    </location>
</feature>